<comment type="subcellular location">
    <subcellularLocation>
        <location evidence="1">Cell inner membrane</location>
        <topology evidence="1">Single-pass membrane protein</topology>
        <orientation evidence="1">Periplasmic side</orientation>
    </subcellularLocation>
</comment>
<evidence type="ECO:0000256" key="3">
    <source>
        <dbReference type="ARBA" id="ARBA00022448"/>
    </source>
</evidence>
<comment type="caution">
    <text evidence="11">The sequence shown here is derived from an EMBL/GenBank/DDBJ whole genome shotgun (WGS) entry which is preliminary data.</text>
</comment>
<keyword evidence="6" id="KW-0812">Transmembrane</keyword>
<dbReference type="InterPro" id="IPR006260">
    <property type="entry name" value="TonB/TolA_C"/>
</dbReference>
<evidence type="ECO:0000256" key="5">
    <source>
        <dbReference type="ARBA" id="ARBA00022519"/>
    </source>
</evidence>
<dbReference type="Gene3D" id="3.30.1150.10">
    <property type="match status" value="1"/>
</dbReference>
<evidence type="ECO:0000256" key="4">
    <source>
        <dbReference type="ARBA" id="ARBA00022475"/>
    </source>
</evidence>
<reference evidence="12" key="1">
    <citation type="journal article" date="2019" name="Int. J. Syst. Evol. Microbiol.">
        <title>The Global Catalogue of Microorganisms (GCM) 10K type strain sequencing project: providing services to taxonomists for standard genome sequencing and annotation.</title>
        <authorList>
            <consortium name="The Broad Institute Genomics Platform"/>
            <consortium name="The Broad Institute Genome Sequencing Center for Infectious Disease"/>
            <person name="Wu L."/>
            <person name="Ma J."/>
        </authorList>
    </citation>
    <scope>NUCLEOTIDE SEQUENCE [LARGE SCALE GENOMIC DNA]</scope>
    <source>
        <strain evidence="12">CCM 4481</strain>
    </source>
</reference>
<keyword evidence="3" id="KW-0813">Transport</keyword>
<evidence type="ECO:0000256" key="7">
    <source>
        <dbReference type="ARBA" id="ARBA00022927"/>
    </source>
</evidence>
<dbReference type="PANTHER" id="PTHR33446">
    <property type="entry name" value="PROTEIN TONB-RELATED"/>
    <property type="match status" value="1"/>
</dbReference>
<dbReference type="InterPro" id="IPR037682">
    <property type="entry name" value="TonB_C"/>
</dbReference>
<evidence type="ECO:0000256" key="8">
    <source>
        <dbReference type="ARBA" id="ARBA00022989"/>
    </source>
</evidence>
<evidence type="ECO:0000256" key="2">
    <source>
        <dbReference type="ARBA" id="ARBA00006555"/>
    </source>
</evidence>
<protein>
    <submittedName>
        <fullName evidence="11">TonB family protein</fullName>
    </submittedName>
</protein>
<keyword evidence="4" id="KW-1003">Cell membrane</keyword>
<keyword evidence="7" id="KW-0653">Protein transport</keyword>
<evidence type="ECO:0000256" key="6">
    <source>
        <dbReference type="ARBA" id="ARBA00022692"/>
    </source>
</evidence>
<evidence type="ECO:0000256" key="9">
    <source>
        <dbReference type="ARBA" id="ARBA00023136"/>
    </source>
</evidence>
<dbReference type="NCBIfam" id="TIGR01352">
    <property type="entry name" value="tonB_Cterm"/>
    <property type="match status" value="1"/>
</dbReference>
<dbReference type="Proteomes" id="UP001595961">
    <property type="component" value="Unassembled WGS sequence"/>
</dbReference>
<gene>
    <name evidence="11" type="ORF">ACFO5W_01075</name>
</gene>
<dbReference type="Pfam" id="PF03544">
    <property type="entry name" value="TonB_C"/>
    <property type="match status" value="1"/>
</dbReference>
<keyword evidence="9" id="KW-0472">Membrane</keyword>
<dbReference type="RefSeq" id="WP_266149872.1">
    <property type="nucleotide sequence ID" value="NZ_CP064028.1"/>
</dbReference>
<feature type="domain" description="TonB C-terminal" evidence="10">
    <location>
        <begin position="126"/>
        <end position="219"/>
    </location>
</feature>
<accession>A0ABV9BY85</accession>
<dbReference type="EMBL" id="JBHSGA010000003">
    <property type="protein sequence ID" value="MFC4525214.1"/>
    <property type="molecule type" value="Genomic_DNA"/>
</dbReference>
<sequence>MSSASLAVSRTAHPDSVRIAALSAAIALNLAALLAVMRPLAPQLAEQVQHLPDLRIHWVTSPPEVKPPPTLEIKPLVQPKPMAHPQVQPQPVVAPEPMTTEDSPMAVPTITPTIVSDAPDTGTQAAPVEATLAYKAIPLKYPPQALHAHMEGTVLLRVLVDEQGVPQDVVIARSSGYALLDRSAREQVLKGWKFEPAMANGRAIRAWAKVPVSFNINQL</sequence>
<dbReference type="PANTHER" id="PTHR33446:SF2">
    <property type="entry name" value="PROTEIN TONB"/>
    <property type="match status" value="1"/>
</dbReference>
<comment type="similarity">
    <text evidence="2">Belongs to the TonB family.</text>
</comment>
<proteinExistence type="inferred from homology"/>
<keyword evidence="12" id="KW-1185">Reference proteome</keyword>
<evidence type="ECO:0000259" key="10">
    <source>
        <dbReference type="PROSITE" id="PS52015"/>
    </source>
</evidence>
<name>A0ABV9BY85_9GAMM</name>
<evidence type="ECO:0000256" key="1">
    <source>
        <dbReference type="ARBA" id="ARBA00004383"/>
    </source>
</evidence>
<dbReference type="InterPro" id="IPR051045">
    <property type="entry name" value="TonB-dependent_transducer"/>
</dbReference>
<evidence type="ECO:0000313" key="11">
    <source>
        <dbReference type="EMBL" id="MFC4525214.1"/>
    </source>
</evidence>
<keyword evidence="8" id="KW-1133">Transmembrane helix</keyword>
<keyword evidence="5" id="KW-0997">Cell inner membrane</keyword>
<evidence type="ECO:0000313" key="12">
    <source>
        <dbReference type="Proteomes" id="UP001595961"/>
    </source>
</evidence>
<dbReference type="SUPFAM" id="SSF74653">
    <property type="entry name" value="TolA/TonB C-terminal domain"/>
    <property type="match status" value="1"/>
</dbReference>
<dbReference type="PROSITE" id="PS52015">
    <property type="entry name" value="TONB_CTD"/>
    <property type="match status" value="1"/>
</dbReference>
<organism evidence="11 12">
    <name type="scientific">Dyella halodurans</name>
    <dbReference type="NCBI Taxonomy" id="1920171"/>
    <lineage>
        <taxon>Bacteria</taxon>
        <taxon>Pseudomonadati</taxon>
        <taxon>Pseudomonadota</taxon>
        <taxon>Gammaproteobacteria</taxon>
        <taxon>Lysobacterales</taxon>
        <taxon>Rhodanobacteraceae</taxon>
        <taxon>Dyella</taxon>
    </lineage>
</organism>